<dbReference type="PANTHER" id="PTHR13266:SF1">
    <property type="entry name" value="PROTEASOME INHIBITOR PI31 SUBUNIT"/>
    <property type="match status" value="1"/>
</dbReference>
<dbReference type="Pfam" id="PF11566">
    <property type="entry name" value="PI31_Prot_N"/>
    <property type="match status" value="1"/>
</dbReference>
<feature type="compositionally biased region" description="Basic and acidic residues" evidence="4">
    <location>
        <begin position="163"/>
        <end position="180"/>
    </location>
</feature>
<evidence type="ECO:0000256" key="3">
    <source>
        <dbReference type="ARBA" id="ARBA00022942"/>
    </source>
</evidence>
<dbReference type="Proteomes" id="UP001258017">
    <property type="component" value="Unassembled WGS sequence"/>
</dbReference>
<comment type="similarity">
    <text evidence="1">Belongs to the proteasome inhibitor PI31 family.</text>
</comment>
<dbReference type="Gene3D" id="3.40.1000.30">
    <property type="match status" value="1"/>
</dbReference>
<reference evidence="6" key="2">
    <citation type="journal article" date="2023" name="Commun. Biol.">
        <title>Intrasexual cuticular hydrocarbon dimorphism in a wasp sheds light on hydrocarbon biosynthesis genes in Hymenoptera.</title>
        <authorList>
            <person name="Moris V.C."/>
            <person name="Podsiadlowski L."/>
            <person name="Martin S."/>
            <person name="Oeyen J.P."/>
            <person name="Donath A."/>
            <person name="Petersen M."/>
            <person name="Wilbrandt J."/>
            <person name="Misof B."/>
            <person name="Liedtke D."/>
            <person name="Thamm M."/>
            <person name="Scheiner R."/>
            <person name="Schmitt T."/>
            <person name="Niehuis O."/>
        </authorList>
    </citation>
    <scope>NUCLEOTIDE SEQUENCE</scope>
    <source>
        <strain evidence="6">GBR_01_08_01A</strain>
    </source>
</reference>
<accession>A0AAD9RN84</accession>
<name>A0AAD9RN84_9HYME</name>
<dbReference type="AlphaFoldDB" id="A0AAD9RN84"/>
<organism evidence="6 7">
    <name type="scientific">Odynerus spinipes</name>
    <dbReference type="NCBI Taxonomy" id="1348599"/>
    <lineage>
        <taxon>Eukaryota</taxon>
        <taxon>Metazoa</taxon>
        <taxon>Ecdysozoa</taxon>
        <taxon>Arthropoda</taxon>
        <taxon>Hexapoda</taxon>
        <taxon>Insecta</taxon>
        <taxon>Pterygota</taxon>
        <taxon>Neoptera</taxon>
        <taxon>Endopterygota</taxon>
        <taxon>Hymenoptera</taxon>
        <taxon>Apocrita</taxon>
        <taxon>Aculeata</taxon>
        <taxon>Vespoidea</taxon>
        <taxon>Vespidae</taxon>
        <taxon>Eumeninae</taxon>
        <taxon>Odynerus</taxon>
    </lineage>
</organism>
<keyword evidence="7" id="KW-1185">Reference proteome</keyword>
<feature type="region of interest" description="Disordered" evidence="4">
    <location>
        <begin position="158"/>
        <end position="207"/>
    </location>
</feature>
<dbReference type="EMBL" id="JAIFRP010000031">
    <property type="protein sequence ID" value="KAK2582246.1"/>
    <property type="molecule type" value="Genomic_DNA"/>
</dbReference>
<evidence type="ECO:0000313" key="6">
    <source>
        <dbReference type="EMBL" id="KAK2582246.1"/>
    </source>
</evidence>
<evidence type="ECO:0000256" key="4">
    <source>
        <dbReference type="SAM" id="MobiDB-lite"/>
    </source>
</evidence>
<dbReference type="GO" id="GO:0004866">
    <property type="term" value="F:endopeptidase inhibitor activity"/>
    <property type="evidence" value="ECO:0007669"/>
    <property type="project" value="InterPro"/>
</dbReference>
<dbReference type="PANTHER" id="PTHR13266">
    <property type="entry name" value="PROTEASOME INHIBITOR"/>
    <property type="match status" value="1"/>
</dbReference>
<sequence length="292" mass="32582">MAGNTETTFGFELLLKLTDNDICKKEDVIILFVHWYIIKCGFKCIGLGDSKTFDSSERGSELLPENWNKRPNYALRYLKDGKLFILHGVKSDEDLLLNLLRVEDNNVANIQFPISQTVNELHGPLEALIPSYKAVLHTIRKNLVEPVFGTNTVDIATQTLTSSEREHERDRERRQIDPDPLRVTPPSRPSTAFRPPWNPEADPARVGSADLDPFARGRGGGMIFDPFTRPPMGIMDPRGIGGLGVPGRLPPGAVPPGARFDPFGPPDDIVPRRPQNPDNDHLPPPGYDDMFM</sequence>
<dbReference type="GO" id="GO:0000502">
    <property type="term" value="C:proteasome complex"/>
    <property type="evidence" value="ECO:0007669"/>
    <property type="project" value="UniProtKB-KW"/>
</dbReference>
<evidence type="ECO:0000313" key="7">
    <source>
        <dbReference type="Proteomes" id="UP001258017"/>
    </source>
</evidence>
<evidence type="ECO:0000256" key="2">
    <source>
        <dbReference type="ARBA" id="ARBA00015575"/>
    </source>
</evidence>
<dbReference type="GO" id="GO:0070628">
    <property type="term" value="F:proteasome binding"/>
    <property type="evidence" value="ECO:0007669"/>
    <property type="project" value="InterPro"/>
</dbReference>
<dbReference type="InterPro" id="IPR021625">
    <property type="entry name" value="PI31_Prot_N"/>
</dbReference>
<dbReference type="InterPro" id="IPR045128">
    <property type="entry name" value="PI31-like"/>
</dbReference>
<evidence type="ECO:0000256" key="1">
    <source>
        <dbReference type="ARBA" id="ARBA00006405"/>
    </source>
</evidence>
<proteinExistence type="inferred from homology"/>
<gene>
    <name evidence="6" type="ORF">KPH14_004592</name>
</gene>
<dbReference type="GO" id="GO:0043161">
    <property type="term" value="P:proteasome-mediated ubiquitin-dependent protein catabolic process"/>
    <property type="evidence" value="ECO:0007669"/>
    <property type="project" value="InterPro"/>
</dbReference>
<feature type="domain" description="PI31 proteasome regulator N-terminal" evidence="5">
    <location>
        <begin position="20"/>
        <end position="131"/>
    </location>
</feature>
<protein>
    <recommendedName>
        <fullName evidence="2">Proteasome inhibitor PI31 subunit</fullName>
    </recommendedName>
</protein>
<keyword evidence="3" id="KW-0647">Proteasome</keyword>
<evidence type="ECO:0000259" key="5">
    <source>
        <dbReference type="Pfam" id="PF11566"/>
    </source>
</evidence>
<comment type="caution">
    <text evidence="6">The sequence shown here is derived from an EMBL/GenBank/DDBJ whole genome shotgun (WGS) entry which is preliminary data.</text>
</comment>
<feature type="region of interest" description="Disordered" evidence="4">
    <location>
        <begin position="249"/>
        <end position="292"/>
    </location>
</feature>
<reference evidence="6" key="1">
    <citation type="submission" date="2021-08" db="EMBL/GenBank/DDBJ databases">
        <authorList>
            <person name="Misof B."/>
            <person name="Oliver O."/>
            <person name="Podsiadlowski L."/>
            <person name="Donath A."/>
            <person name="Peters R."/>
            <person name="Mayer C."/>
            <person name="Rust J."/>
            <person name="Gunkel S."/>
            <person name="Lesny P."/>
            <person name="Martin S."/>
            <person name="Oeyen J.P."/>
            <person name="Petersen M."/>
            <person name="Panagiotis P."/>
            <person name="Wilbrandt J."/>
            <person name="Tanja T."/>
        </authorList>
    </citation>
    <scope>NUCLEOTIDE SEQUENCE</scope>
    <source>
        <strain evidence="6">GBR_01_08_01A</strain>
        <tissue evidence="6">Thorax + abdomen</tissue>
    </source>
</reference>